<sequence length="239" mass="26561">MATIDDLTIVVDPSLLRGTVRIADLEPLDMLRDSLQETLNMGVDGVEPIAQHILENPSAKSDLVDYSMSYMPDANGMSATLTGDTLEQISDVQAVLAPQPINPAALEVSATWAATGADLQDILNRFAEIAIRNIWLSSDNTVFQSFPEGQRFRRYASANACGFCQLMALRGAVYYSRESAGERSQYHNNCRCLVIPDSVGVPDYYNKWKDRYERSKEALGPKPSNTDVINFMRRDTRAE</sequence>
<name>A0A346FCJ0_9CAUD</name>
<organism evidence="1 2">
    <name type="scientific">Gordonia phage Fryberger</name>
    <dbReference type="NCBI Taxonomy" id="2250392"/>
    <lineage>
        <taxon>Viruses</taxon>
        <taxon>Duplodnaviria</taxon>
        <taxon>Heunggongvirae</taxon>
        <taxon>Uroviricota</taxon>
        <taxon>Caudoviricetes</taxon>
        <taxon>Ronaldovirus</taxon>
        <taxon>Ronaldovirus fryberger</taxon>
    </lineage>
</organism>
<keyword evidence="2" id="KW-1185">Reference proteome</keyword>
<protein>
    <submittedName>
        <fullName evidence="1">MuF-like minor capsid protein</fullName>
    </submittedName>
</protein>
<dbReference type="Proteomes" id="UP000259952">
    <property type="component" value="Segment"/>
</dbReference>
<dbReference type="InterPro" id="IPR057369">
    <property type="entry name" value="VG15"/>
</dbReference>
<accession>A0A346FCJ0</accession>
<dbReference type="Pfam" id="PF25310">
    <property type="entry name" value="VG15"/>
    <property type="match status" value="1"/>
</dbReference>
<dbReference type="KEGG" id="vg:54998469"/>
<dbReference type="RefSeq" id="YP_009807588.1">
    <property type="nucleotide sequence ID" value="NC_048027.1"/>
</dbReference>
<proteinExistence type="predicted"/>
<dbReference type="GeneID" id="54998469"/>
<evidence type="ECO:0000313" key="1">
    <source>
        <dbReference type="EMBL" id="AXN53454.1"/>
    </source>
</evidence>
<evidence type="ECO:0000313" key="2">
    <source>
        <dbReference type="Proteomes" id="UP000259952"/>
    </source>
</evidence>
<dbReference type="EMBL" id="MH479913">
    <property type="protein sequence ID" value="AXN53454.1"/>
    <property type="molecule type" value="Genomic_DNA"/>
</dbReference>
<gene>
    <name evidence="1" type="primary">36</name>
    <name evidence="1" type="ORF">SEA_FRYBERGER_36</name>
</gene>
<reference evidence="1 2" key="1">
    <citation type="submission" date="2018-06" db="EMBL/GenBank/DDBJ databases">
        <authorList>
            <person name="Searcy Z.E."/>
            <person name="Delesalle V.A."/>
            <person name="Garlena R.A."/>
            <person name="Russell D.A."/>
            <person name="Pope W.H."/>
            <person name="Jacobs-Sera D."/>
            <person name="Hatfull G.F."/>
        </authorList>
    </citation>
    <scope>NUCLEOTIDE SEQUENCE [LARGE SCALE GENOMIC DNA]</scope>
</reference>